<reference evidence="2" key="1">
    <citation type="submission" date="2021-01" db="EMBL/GenBank/DDBJ databases">
        <authorList>
            <person name="Corre E."/>
            <person name="Pelletier E."/>
            <person name="Niang G."/>
            <person name="Scheremetjew M."/>
            <person name="Finn R."/>
            <person name="Kale V."/>
            <person name="Holt S."/>
            <person name="Cochrane G."/>
            <person name="Meng A."/>
            <person name="Brown T."/>
            <person name="Cohen L."/>
        </authorList>
    </citation>
    <scope>NUCLEOTIDE SEQUENCE</scope>
    <source>
        <strain evidence="2">CCMP1381</strain>
    </source>
</reference>
<dbReference type="AlphaFoldDB" id="A0A7S2AT79"/>
<feature type="chain" id="PRO_5031275813" evidence="1">
    <location>
        <begin position="17"/>
        <end position="210"/>
    </location>
</feature>
<gene>
    <name evidence="2" type="ORF">DSPE1174_LOCUS3029</name>
</gene>
<name>A0A7S2AT79_9STRA</name>
<evidence type="ECO:0000256" key="1">
    <source>
        <dbReference type="SAM" id="SignalP"/>
    </source>
</evidence>
<keyword evidence="1" id="KW-0732">Signal</keyword>
<sequence>MKVLLLLSCSLLHINAFHLMKSLPRYTDSRLLASLDDQNSVNRRVFAGATLPLSLAILSFGGQPAHARGGPASPAELARLRKGLDGLDYFLENFDKETTVCKPECARNPDAIRVYLGLRSTTHPLYQAEKILVKAQDNLDDDEDPEAFISATEAWNGAVAESNSLAYTSSFGEYNPGGGKDAVEKYLQSSRLEVVKARDALRGICKVLKV</sequence>
<organism evidence="2">
    <name type="scientific">Octactis speculum</name>
    <dbReference type="NCBI Taxonomy" id="3111310"/>
    <lineage>
        <taxon>Eukaryota</taxon>
        <taxon>Sar</taxon>
        <taxon>Stramenopiles</taxon>
        <taxon>Ochrophyta</taxon>
        <taxon>Dictyochophyceae</taxon>
        <taxon>Dictyochales</taxon>
        <taxon>Dictyochaceae</taxon>
        <taxon>Octactis</taxon>
    </lineage>
</organism>
<protein>
    <submittedName>
        <fullName evidence="2">Uncharacterized protein</fullName>
    </submittedName>
</protein>
<evidence type="ECO:0000313" key="2">
    <source>
        <dbReference type="EMBL" id="CAD9376869.1"/>
    </source>
</evidence>
<feature type="signal peptide" evidence="1">
    <location>
        <begin position="1"/>
        <end position="16"/>
    </location>
</feature>
<accession>A0A7S2AT79</accession>
<proteinExistence type="predicted"/>
<dbReference type="EMBL" id="HBGS01005804">
    <property type="protein sequence ID" value="CAD9376869.1"/>
    <property type="molecule type" value="Transcribed_RNA"/>
</dbReference>